<keyword evidence="3" id="KW-0804">Transcription</keyword>
<evidence type="ECO:0000256" key="1">
    <source>
        <dbReference type="ARBA" id="ARBA00023015"/>
    </source>
</evidence>
<dbReference type="PANTHER" id="PTHR43214">
    <property type="entry name" value="TWO-COMPONENT RESPONSE REGULATOR"/>
    <property type="match status" value="1"/>
</dbReference>
<dbReference type="PROSITE" id="PS50043">
    <property type="entry name" value="HTH_LUXR_2"/>
    <property type="match status" value="1"/>
</dbReference>
<sequence>MTNLFVVQQAVQPSEFYEEPLGQDGQPSLSALLDRAREQVIVMSTLSLSSTFFRQFDPSQLRGGISYRAVFPDRARTATGLGSYLGRLSSAGAKIRTVDLPPMDAVVIDGSLAVLPADRKAASVIVMRLPSVVTATIALFDRVWATAVPFTDVELPDDADITDRERALLIHLSNGGTDDTAAAQLGISVRTVRRTVADIMNRLGARSRFQAGVKAADKGWLMERAG</sequence>
<dbReference type="InterPro" id="IPR016032">
    <property type="entry name" value="Sig_transdc_resp-reg_C-effctor"/>
</dbReference>
<dbReference type="InterPro" id="IPR000792">
    <property type="entry name" value="Tscrpt_reg_LuxR_C"/>
</dbReference>
<dbReference type="Proteomes" id="UP001595699">
    <property type="component" value="Unassembled WGS sequence"/>
</dbReference>
<keyword evidence="6" id="KW-1185">Reference proteome</keyword>
<dbReference type="EMBL" id="JBHRZH010000047">
    <property type="protein sequence ID" value="MFC3766059.1"/>
    <property type="molecule type" value="Genomic_DNA"/>
</dbReference>
<evidence type="ECO:0000259" key="4">
    <source>
        <dbReference type="PROSITE" id="PS50043"/>
    </source>
</evidence>
<gene>
    <name evidence="5" type="ORF">ACFOUW_34860</name>
</gene>
<dbReference type="PANTHER" id="PTHR43214:SF24">
    <property type="entry name" value="TRANSCRIPTIONAL REGULATORY PROTEIN NARL-RELATED"/>
    <property type="match status" value="1"/>
</dbReference>
<accession>A0ABV7YPV0</accession>
<evidence type="ECO:0000256" key="2">
    <source>
        <dbReference type="ARBA" id="ARBA00023125"/>
    </source>
</evidence>
<comment type="caution">
    <text evidence="5">The sequence shown here is derived from an EMBL/GenBank/DDBJ whole genome shotgun (WGS) entry which is preliminary data.</text>
</comment>
<evidence type="ECO:0000313" key="5">
    <source>
        <dbReference type="EMBL" id="MFC3766059.1"/>
    </source>
</evidence>
<reference evidence="6" key="1">
    <citation type="journal article" date="2019" name="Int. J. Syst. Evol. Microbiol.">
        <title>The Global Catalogue of Microorganisms (GCM) 10K type strain sequencing project: providing services to taxonomists for standard genome sequencing and annotation.</title>
        <authorList>
            <consortium name="The Broad Institute Genomics Platform"/>
            <consortium name="The Broad Institute Genome Sequencing Center for Infectious Disease"/>
            <person name="Wu L."/>
            <person name="Ma J."/>
        </authorList>
    </citation>
    <scope>NUCLEOTIDE SEQUENCE [LARGE SCALE GENOMIC DNA]</scope>
    <source>
        <strain evidence="6">CGMCC 4.7241</strain>
    </source>
</reference>
<keyword evidence="2" id="KW-0238">DNA-binding</keyword>
<dbReference type="CDD" id="cd06170">
    <property type="entry name" value="LuxR_C_like"/>
    <property type="match status" value="1"/>
</dbReference>
<dbReference type="InterPro" id="IPR036388">
    <property type="entry name" value="WH-like_DNA-bd_sf"/>
</dbReference>
<protein>
    <submittedName>
        <fullName evidence="5">LuxR C-terminal-related transcriptional regulator</fullName>
    </submittedName>
</protein>
<keyword evidence="1" id="KW-0805">Transcription regulation</keyword>
<dbReference type="Gene3D" id="1.10.10.10">
    <property type="entry name" value="Winged helix-like DNA-binding domain superfamily/Winged helix DNA-binding domain"/>
    <property type="match status" value="1"/>
</dbReference>
<dbReference type="SUPFAM" id="SSF46894">
    <property type="entry name" value="C-terminal effector domain of the bipartite response regulators"/>
    <property type="match status" value="1"/>
</dbReference>
<evidence type="ECO:0000256" key="3">
    <source>
        <dbReference type="ARBA" id="ARBA00023163"/>
    </source>
</evidence>
<dbReference type="RefSeq" id="WP_205121715.1">
    <property type="nucleotide sequence ID" value="NZ_JAFBCM010000001.1"/>
</dbReference>
<dbReference type="Pfam" id="PF00196">
    <property type="entry name" value="GerE"/>
    <property type="match status" value="1"/>
</dbReference>
<name>A0ABV7YPV0_9ACTN</name>
<dbReference type="InterPro" id="IPR039420">
    <property type="entry name" value="WalR-like"/>
</dbReference>
<organism evidence="5 6">
    <name type="scientific">Tenggerimyces flavus</name>
    <dbReference type="NCBI Taxonomy" id="1708749"/>
    <lineage>
        <taxon>Bacteria</taxon>
        <taxon>Bacillati</taxon>
        <taxon>Actinomycetota</taxon>
        <taxon>Actinomycetes</taxon>
        <taxon>Propionibacteriales</taxon>
        <taxon>Nocardioidaceae</taxon>
        <taxon>Tenggerimyces</taxon>
    </lineage>
</organism>
<proteinExistence type="predicted"/>
<feature type="domain" description="HTH luxR-type" evidence="4">
    <location>
        <begin position="154"/>
        <end position="219"/>
    </location>
</feature>
<evidence type="ECO:0000313" key="6">
    <source>
        <dbReference type="Proteomes" id="UP001595699"/>
    </source>
</evidence>
<dbReference type="SMART" id="SM00421">
    <property type="entry name" value="HTH_LUXR"/>
    <property type="match status" value="1"/>
</dbReference>